<dbReference type="Proteomes" id="UP000736672">
    <property type="component" value="Unassembled WGS sequence"/>
</dbReference>
<evidence type="ECO:0008006" key="3">
    <source>
        <dbReference type="Google" id="ProtNLM"/>
    </source>
</evidence>
<dbReference type="AlphaFoldDB" id="A0A9P9KUK8"/>
<dbReference type="CDD" id="cd09917">
    <property type="entry name" value="F-box_SF"/>
    <property type="match status" value="1"/>
</dbReference>
<keyword evidence="2" id="KW-1185">Reference proteome</keyword>
<dbReference type="OrthoDB" id="3766406at2759"/>
<evidence type="ECO:0000313" key="1">
    <source>
        <dbReference type="EMBL" id="KAH7268832.1"/>
    </source>
</evidence>
<organism evidence="1 2">
    <name type="scientific">Fusarium solani</name>
    <name type="common">Filamentous fungus</name>
    <dbReference type="NCBI Taxonomy" id="169388"/>
    <lineage>
        <taxon>Eukaryota</taxon>
        <taxon>Fungi</taxon>
        <taxon>Dikarya</taxon>
        <taxon>Ascomycota</taxon>
        <taxon>Pezizomycotina</taxon>
        <taxon>Sordariomycetes</taxon>
        <taxon>Hypocreomycetidae</taxon>
        <taxon>Hypocreales</taxon>
        <taxon>Nectriaceae</taxon>
        <taxon>Fusarium</taxon>
        <taxon>Fusarium solani species complex</taxon>
    </lineage>
</organism>
<dbReference type="EMBL" id="JAGTJS010000005">
    <property type="protein sequence ID" value="KAH7268832.1"/>
    <property type="molecule type" value="Genomic_DNA"/>
</dbReference>
<comment type="caution">
    <text evidence="1">The sequence shown here is derived from an EMBL/GenBank/DDBJ whole genome shotgun (WGS) entry which is preliminary data.</text>
</comment>
<evidence type="ECO:0000313" key="2">
    <source>
        <dbReference type="Proteomes" id="UP000736672"/>
    </source>
</evidence>
<reference evidence="1" key="1">
    <citation type="journal article" date="2021" name="Nat. Commun.">
        <title>Genetic determinants of endophytism in the Arabidopsis root mycobiome.</title>
        <authorList>
            <person name="Mesny F."/>
            <person name="Miyauchi S."/>
            <person name="Thiergart T."/>
            <person name="Pickel B."/>
            <person name="Atanasova L."/>
            <person name="Karlsson M."/>
            <person name="Huettel B."/>
            <person name="Barry K.W."/>
            <person name="Haridas S."/>
            <person name="Chen C."/>
            <person name="Bauer D."/>
            <person name="Andreopoulos W."/>
            <person name="Pangilinan J."/>
            <person name="LaButti K."/>
            <person name="Riley R."/>
            <person name="Lipzen A."/>
            <person name="Clum A."/>
            <person name="Drula E."/>
            <person name="Henrissat B."/>
            <person name="Kohler A."/>
            <person name="Grigoriev I.V."/>
            <person name="Martin F.M."/>
            <person name="Hacquard S."/>
        </authorList>
    </citation>
    <scope>NUCLEOTIDE SEQUENCE</scope>
    <source>
        <strain evidence="1">FSSC 5 MPI-SDFR-AT-0091</strain>
    </source>
</reference>
<proteinExistence type="predicted"/>
<accession>A0A9P9KUK8</accession>
<name>A0A9P9KUK8_FUSSL</name>
<protein>
    <recommendedName>
        <fullName evidence="3">F-box domain-containing protein</fullName>
    </recommendedName>
</protein>
<sequence>MLSLPWEIIFMILEHLPPHSCVALALTIKPVFTTLFPTGRVPLSERDELLLLFEKDDPTLAFCFDCRKLCAIDSGRGHLSCAQPTTISINYILPRDAIELPSDSTLLTIAYHPLAWIPGIRWPAPNPTEARLAMNRHLYGEPYGLSPESLEYRYEFERFINLTNFFLDIHWPLSRHPQGRQYLTRHRQSKVLNSRAPGSDVFTHPWTFKHISEAQVIDNELYIARFRSIKGPLVEKHRFFHLLRDLNLPICRHKYSSFSTSVPISWWSCDECFTDFLISIWEDELKGWNCEVTTCHRLGSCRSPFDPI</sequence>
<gene>
    <name evidence="1" type="ORF">B0J15DRAFT_442013</name>
</gene>